<dbReference type="Proteomes" id="UP000716446">
    <property type="component" value="Unassembled WGS sequence"/>
</dbReference>
<gene>
    <name evidence="1" type="ORF">AWRI4619_LOCUS8982</name>
</gene>
<comment type="caution">
    <text evidence="1">The sequence shown here is derived from an EMBL/GenBank/DDBJ whole genome shotgun (WGS) entry which is preliminary data.</text>
</comment>
<protein>
    <submittedName>
        <fullName evidence="1">Uncharacterized protein</fullName>
    </submittedName>
</protein>
<evidence type="ECO:0000313" key="2">
    <source>
        <dbReference type="Proteomes" id="UP000716446"/>
    </source>
</evidence>
<evidence type="ECO:0000313" key="1">
    <source>
        <dbReference type="EMBL" id="CAD0095758.1"/>
    </source>
</evidence>
<name>A0A9N8JW00_9PEZI</name>
<reference evidence="1" key="1">
    <citation type="submission" date="2020-06" db="EMBL/GenBank/DDBJ databases">
        <authorList>
            <person name="Onetto C."/>
        </authorList>
    </citation>
    <scope>NUCLEOTIDE SEQUENCE</scope>
</reference>
<dbReference type="EMBL" id="CAIJEN010000016">
    <property type="protein sequence ID" value="CAD0095758.1"/>
    <property type="molecule type" value="Genomic_DNA"/>
</dbReference>
<sequence length="156" mass="17830">MAPVYIESHASTKTPNTYIPPLERLDLTMSKDVLKKAPVFTCAHLNYLECHGETVFADDRSANLLMNALRLHWKVKGNTLRNPSDQGGELYELLVLEVDGQQIISNLFTKEALYYLLGCEFPDAMMILAAITHDIYLAQWHIWGNEQNQKHKQQSQ</sequence>
<accession>A0A9N8JW00</accession>
<organism evidence="1 2">
    <name type="scientific">Aureobasidium vineae</name>
    <dbReference type="NCBI Taxonomy" id="2773715"/>
    <lineage>
        <taxon>Eukaryota</taxon>
        <taxon>Fungi</taxon>
        <taxon>Dikarya</taxon>
        <taxon>Ascomycota</taxon>
        <taxon>Pezizomycotina</taxon>
        <taxon>Dothideomycetes</taxon>
        <taxon>Dothideomycetidae</taxon>
        <taxon>Dothideales</taxon>
        <taxon>Saccotheciaceae</taxon>
        <taxon>Aureobasidium</taxon>
    </lineage>
</organism>
<dbReference type="AlphaFoldDB" id="A0A9N8JW00"/>
<keyword evidence="2" id="KW-1185">Reference proteome</keyword>
<proteinExistence type="predicted"/>